<keyword evidence="8" id="KW-0539">Nucleus</keyword>
<evidence type="ECO:0000313" key="12">
    <source>
        <dbReference type="Proteomes" id="UP000728185"/>
    </source>
</evidence>
<evidence type="ECO:0000256" key="9">
    <source>
        <dbReference type="PROSITE-ProRule" id="PRU00042"/>
    </source>
</evidence>
<dbReference type="InterPro" id="IPR042972">
    <property type="entry name" value="INSM1/2"/>
</dbReference>
<dbReference type="FunFam" id="3.30.160.60:FF:001896">
    <property type="entry name" value="insulinoma-associated protein 1b"/>
    <property type="match status" value="1"/>
</dbReference>
<dbReference type="GO" id="GO:0005634">
    <property type="term" value="C:nucleus"/>
    <property type="evidence" value="ECO:0007669"/>
    <property type="project" value="UniProtKB-SubCell"/>
</dbReference>
<organism evidence="11 12">
    <name type="scientific">Fasciolopsis buskii</name>
    <dbReference type="NCBI Taxonomy" id="27845"/>
    <lineage>
        <taxon>Eukaryota</taxon>
        <taxon>Metazoa</taxon>
        <taxon>Spiralia</taxon>
        <taxon>Lophotrochozoa</taxon>
        <taxon>Platyhelminthes</taxon>
        <taxon>Trematoda</taxon>
        <taxon>Digenea</taxon>
        <taxon>Plagiorchiida</taxon>
        <taxon>Echinostomata</taxon>
        <taxon>Echinostomatoidea</taxon>
        <taxon>Fasciolidae</taxon>
        <taxon>Fasciolopsis</taxon>
    </lineage>
</organism>
<dbReference type="GO" id="GO:0008270">
    <property type="term" value="F:zinc ion binding"/>
    <property type="evidence" value="ECO:0007669"/>
    <property type="project" value="UniProtKB-KW"/>
</dbReference>
<evidence type="ECO:0000256" key="4">
    <source>
        <dbReference type="ARBA" id="ARBA00022771"/>
    </source>
</evidence>
<keyword evidence="3" id="KW-0677">Repeat</keyword>
<dbReference type="PANTHER" id="PTHR15065">
    <property type="entry name" value="INSULINOMA-ASSOCIATED 1"/>
    <property type="match status" value="1"/>
</dbReference>
<name>A0A8E0RVY0_9TREM</name>
<dbReference type="PROSITE" id="PS50157">
    <property type="entry name" value="ZINC_FINGER_C2H2_2"/>
    <property type="match status" value="1"/>
</dbReference>
<evidence type="ECO:0000259" key="10">
    <source>
        <dbReference type="PROSITE" id="PS50157"/>
    </source>
</evidence>
<protein>
    <submittedName>
        <fullName evidence="11">Insulinoma-associated protein 2</fullName>
    </submittedName>
</protein>
<gene>
    <name evidence="11" type="ORF">FBUS_01109</name>
</gene>
<evidence type="ECO:0000313" key="11">
    <source>
        <dbReference type="EMBL" id="KAA0195274.1"/>
    </source>
</evidence>
<evidence type="ECO:0000256" key="3">
    <source>
        <dbReference type="ARBA" id="ARBA00022737"/>
    </source>
</evidence>
<dbReference type="AlphaFoldDB" id="A0A8E0RVY0"/>
<keyword evidence="6" id="KW-0805">Transcription regulation</keyword>
<keyword evidence="12" id="KW-1185">Reference proteome</keyword>
<dbReference type="EMBL" id="LUCM01003808">
    <property type="protein sequence ID" value="KAA0195274.1"/>
    <property type="molecule type" value="Genomic_DNA"/>
</dbReference>
<dbReference type="GO" id="GO:0010564">
    <property type="term" value="P:regulation of cell cycle process"/>
    <property type="evidence" value="ECO:0007669"/>
    <property type="project" value="TreeGrafter"/>
</dbReference>
<dbReference type="InterPro" id="IPR013087">
    <property type="entry name" value="Znf_C2H2_type"/>
</dbReference>
<comment type="caution">
    <text evidence="11">The sequence shown here is derived from an EMBL/GenBank/DDBJ whole genome shotgun (WGS) entry which is preliminary data.</text>
</comment>
<feature type="domain" description="C2H2-type" evidence="10">
    <location>
        <begin position="239"/>
        <end position="269"/>
    </location>
</feature>
<evidence type="ECO:0000256" key="8">
    <source>
        <dbReference type="ARBA" id="ARBA00023242"/>
    </source>
</evidence>
<accession>A0A8E0RVY0</accession>
<dbReference type="PANTHER" id="PTHR15065:SF4">
    <property type="entry name" value="LD18634P"/>
    <property type="match status" value="1"/>
</dbReference>
<dbReference type="Proteomes" id="UP000728185">
    <property type="component" value="Unassembled WGS sequence"/>
</dbReference>
<dbReference type="GO" id="GO:0030182">
    <property type="term" value="P:neuron differentiation"/>
    <property type="evidence" value="ECO:0007669"/>
    <property type="project" value="TreeGrafter"/>
</dbReference>
<keyword evidence="2" id="KW-0479">Metal-binding</keyword>
<evidence type="ECO:0000256" key="2">
    <source>
        <dbReference type="ARBA" id="ARBA00022723"/>
    </source>
</evidence>
<dbReference type="GO" id="GO:0001227">
    <property type="term" value="F:DNA-binding transcription repressor activity, RNA polymerase II-specific"/>
    <property type="evidence" value="ECO:0007669"/>
    <property type="project" value="TreeGrafter"/>
</dbReference>
<dbReference type="Gene3D" id="3.30.160.60">
    <property type="entry name" value="Classic Zinc Finger"/>
    <property type="match status" value="1"/>
</dbReference>
<sequence>MNMEQNPKPVYSVLSNCASFCHLWSQPVPKIPDPLKLPDSQTPLNSNIPFPNQNQSEYMERGTVITNPKSYQISADRRTLGSSPMGGSLADLTTLYQAYHALLQSHLELNCSGEIFPSAVVSRSGAQASTDIDNATESISLWLLRQASTNKDRKAVHRMRGQYYLSSTDSFRLFHAGSKCTDRRDKITPYLSVKSNRRGRPVSQHSKQQSCKASAFGRIVPTARVLARMARIPNLIGPYLCRLCEQEFADPFKLAAHRCPCILHTDYRCPDCEKQVFNCPANLASHRRWHKPKRNTLDLCSTQSSSSCASNPSRSTNFSLQSTFTCSACQNSCSTGTEGKRVCLCRNSGYRATSCLCGPSQTDYMAAHSCSGFRNGSKPGFSVESILGRAETRTVSAQRNTSDSYLPPPIITVGGIGCD</sequence>
<evidence type="ECO:0000256" key="1">
    <source>
        <dbReference type="ARBA" id="ARBA00004123"/>
    </source>
</evidence>
<proteinExistence type="predicted"/>
<reference evidence="11" key="1">
    <citation type="submission" date="2019-05" db="EMBL/GenBank/DDBJ databases">
        <title>Annotation for the trematode Fasciolopsis buski.</title>
        <authorList>
            <person name="Choi Y.-J."/>
        </authorList>
    </citation>
    <scope>NUCLEOTIDE SEQUENCE</scope>
    <source>
        <strain evidence="11">HT</strain>
        <tissue evidence="11">Whole worm</tissue>
    </source>
</reference>
<dbReference type="OrthoDB" id="8953942at2759"/>
<dbReference type="GO" id="GO:0000978">
    <property type="term" value="F:RNA polymerase II cis-regulatory region sequence-specific DNA binding"/>
    <property type="evidence" value="ECO:0007669"/>
    <property type="project" value="TreeGrafter"/>
</dbReference>
<keyword evidence="7" id="KW-0804">Transcription</keyword>
<evidence type="ECO:0000256" key="6">
    <source>
        <dbReference type="ARBA" id="ARBA00023015"/>
    </source>
</evidence>
<comment type="subcellular location">
    <subcellularLocation>
        <location evidence="1">Nucleus</location>
    </subcellularLocation>
</comment>
<dbReference type="GO" id="GO:0017053">
    <property type="term" value="C:transcription repressor complex"/>
    <property type="evidence" value="ECO:0007669"/>
    <property type="project" value="TreeGrafter"/>
</dbReference>
<evidence type="ECO:0000256" key="5">
    <source>
        <dbReference type="ARBA" id="ARBA00022833"/>
    </source>
</evidence>
<keyword evidence="4 9" id="KW-0863">Zinc-finger</keyword>
<keyword evidence="5" id="KW-0862">Zinc</keyword>
<evidence type="ECO:0000256" key="7">
    <source>
        <dbReference type="ARBA" id="ARBA00023163"/>
    </source>
</evidence>